<proteinExistence type="predicted"/>
<name>A0A7S0ALZ0_9DINO</name>
<feature type="region of interest" description="Disordered" evidence="2">
    <location>
        <begin position="80"/>
        <end position="106"/>
    </location>
</feature>
<feature type="coiled-coil region" evidence="1">
    <location>
        <begin position="581"/>
        <end position="619"/>
    </location>
</feature>
<feature type="region of interest" description="Disordered" evidence="2">
    <location>
        <begin position="32"/>
        <end position="55"/>
    </location>
</feature>
<feature type="compositionally biased region" description="Basic and acidic residues" evidence="2">
    <location>
        <begin position="251"/>
        <end position="274"/>
    </location>
</feature>
<feature type="coiled-coil region" evidence="1">
    <location>
        <begin position="684"/>
        <end position="748"/>
    </location>
</feature>
<dbReference type="EMBL" id="HBEG01030702">
    <property type="protein sequence ID" value="CAD8368205.1"/>
    <property type="molecule type" value="Transcribed_RNA"/>
</dbReference>
<feature type="compositionally biased region" description="Polar residues" evidence="2">
    <location>
        <begin position="635"/>
        <end position="646"/>
    </location>
</feature>
<dbReference type="AlphaFoldDB" id="A0A7S0ALZ0"/>
<organism evidence="3">
    <name type="scientific">Pyrodinium bahamense</name>
    <dbReference type="NCBI Taxonomy" id="73915"/>
    <lineage>
        <taxon>Eukaryota</taxon>
        <taxon>Sar</taxon>
        <taxon>Alveolata</taxon>
        <taxon>Dinophyceae</taxon>
        <taxon>Gonyaulacales</taxon>
        <taxon>Pyrocystaceae</taxon>
        <taxon>Pyrodinium</taxon>
    </lineage>
</organism>
<evidence type="ECO:0000313" key="3">
    <source>
        <dbReference type="EMBL" id="CAD8368205.1"/>
    </source>
</evidence>
<evidence type="ECO:0000256" key="1">
    <source>
        <dbReference type="SAM" id="Coils"/>
    </source>
</evidence>
<feature type="region of interest" description="Disordered" evidence="2">
    <location>
        <begin position="635"/>
        <end position="658"/>
    </location>
</feature>
<feature type="coiled-coil region" evidence="1">
    <location>
        <begin position="387"/>
        <end position="504"/>
    </location>
</feature>
<gene>
    <name evidence="3" type="ORF">PBAH0796_LOCUS18764</name>
</gene>
<accession>A0A7S0ALZ0</accession>
<protein>
    <submittedName>
        <fullName evidence="3">Uncharacterized protein</fullName>
    </submittedName>
</protein>
<reference evidence="3" key="1">
    <citation type="submission" date="2021-01" db="EMBL/GenBank/DDBJ databases">
        <authorList>
            <person name="Corre E."/>
            <person name="Pelletier E."/>
            <person name="Niang G."/>
            <person name="Scheremetjew M."/>
            <person name="Finn R."/>
            <person name="Kale V."/>
            <person name="Holt S."/>
            <person name="Cochrane G."/>
            <person name="Meng A."/>
            <person name="Brown T."/>
            <person name="Cohen L."/>
        </authorList>
    </citation>
    <scope>NUCLEOTIDE SEQUENCE</scope>
    <source>
        <strain evidence="3">Pbaha01</strain>
    </source>
</reference>
<feature type="region of interest" description="Disordered" evidence="2">
    <location>
        <begin position="234"/>
        <end position="276"/>
    </location>
</feature>
<feature type="coiled-coil region" evidence="1">
    <location>
        <begin position="305"/>
        <end position="339"/>
    </location>
</feature>
<evidence type="ECO:0000256" key="2">
    <source>
        <dbReference type="SAM" id="MobiDB-lite"/>
    </source>
</evidence>
<sequence>MTNVPQFLSPAPPPAMRTWRCKAGPVRLGARDCPNDPRGMSSRAPIPPVASPPSDMMALSGTRTKAVRLARLNPGLLRRFEEEEGHRSPWPPTSGRTHAGSHRSCSSGPCVGISRVHSDMVAFLPPGPDIRMPLHDLDSSGRSNDLPGKWSLSLPPVRGAVSRRANDHVDPMVRDGLLVDRLDPHQRTNGMGAEDMLPYEVRKDAVEDRHRYLKEIEALKRHCNELDYMVHQLRDEQDGPKSATPRAAVSARKERPPGLAEEGAHRGLEAEQGRHFTSLPASARARDEDVARQRSEVEAACKARLSSMEARLASMEARLVSEESRRADAEDELRDAAQRAAWNAKVARSRALAFGVMHADAVDRSMGLAVFGAWRACSAESRLQARLEAEVERHRATEAAKARAEEERLELVGRISEVEATAAKEQGRLQVLVAATEARLSNAEARCAAAEEEQVRLRQEADERLREAEACSAAAIAEEQAKWQRELEAQQAALVREHERALRKQADAAKARLKDEVAHGADTARAEQARRRALCAGEAWARTSERAALLPVMAVWHEAVRQRRVVGALQTKLFEEEACRGAALREQKTELDARFAEAEAKHRNALHCLRAELLEAEARCADVVNAREVEAAQRLVSSEAPNTPRTDSAEEDEVESPALRASEALRALQARAEVRMADAEVRHAEELLAERERADARLALAEARQREALRQVQEAADRRLAAVEAEHAEALQELRSAADQRLLEAEVRNTQLLHLLQEIPLESDEAL</sequence>
<keyword evidence="1" id="KW-0175">Coiled coil</keyword>